<dbReference type="PANTHER" id="PTHR43877">
    <property type="entry name" value="AMINOALKYLPHOSPHONATE N-ACETYLTRANSFERASE-RELATED-RELATED"/>
    <property type="match status" value="1"/>
</dbReference>
<organism evidence="4 5">
    <name type="scientific">Labedaea rhizosphaerae</name>
    <dbReference type="NCBI Taxonomy" id="598644"/>
    <lineage>
        <taxon>Bacteria</taxon>
        <taxon>Bacillati</taxon>
        <taxon>Actinomycetota</taxon>
        <taxon>Actinomycetes</taxon>
        <taxon>Pseudonocardiales</taxon>
        <taxon>Pseudonocardiaceae</taxon>
        <taxon>Labedaea</taxon>
    </lineage>
</organism>
<dbReference type="Pfam" id="PF00583">
    <property type="entry name" value="Acetyltransf_1"/>
    <property type="match status" value="2"/>
</dbReference>
<dbReference type="PROSITE" id="PS51186">
    <property type="entry name" value="GNAT"/>
    <property type="match status" value="2"/>
</dbReference>
<dbReference type="InterPro" id="IPR000182">
    <property type="entry name" value="GNAT_dom"/>
</dbReference>
<dbReference type="GO" id="GO:0016747">
    <property type="term" value="F:acyltransferase activity, transferring groups other than amino-acyl groups"/>
    <property type="evidence" value="ECO:0007669"/>
    <property type="project" value="InterPro"/>
</dbReference>
<dbReference type="SUPFAM" id="SSF55729">
    <property type="entry name" value="Acyl-CoA N-acyltransferases (Nat)"/>
    <property type="match status" value="2"/>
</dbReference>
<proteinExistence type="predicted"/>
<protein>
    <submittedName>
        <fullName evidence="4">Mycothiol synthase</fullName>
    </submittedName>
</protein>
<dbReference type="CDD" id="cd04301">
    <property type="entry name" value="NAT_SF"/>
    <property type="match status" value="2"/>
</dbReference>
<dbReference type="Gene3D" id="3.40.630.30">
    <property type="match status" value="1"/>
</dbReference>
<evidence type="ECO:0000256" key="1">
    <source>
        <dbReference type="ARBA" id="ARBA00022679"/>
    </source>
</evidence>
<sequence>MTDVWRPLTETDANEWVRLVQAAEAVDRTGENLDADDFAELATATRADLATGSVGVFRGDRLIASGVVWTQPGARGSHRVSLDGVVHPDARRTGLGARLLAELERLGRERHAAIAPGLPLELTAPCHDANAGMAVMLSAAGYEPRRWFFDMRCDLTGDLAEVPVPDGLHLRPYPEDDEPVRVALNEFFAEHWGHQDFTPETWKEITTGHAYRPDLSFLLHDDAGEIAALVLSDHYPADHAQTGVKELWIADVGTRKSLRGKGLATALLTHTLRRARAAGFERAGLDVDTGNPTGALGVYERIGFTVSTRWTVYGKTA</sequence>
<reference evidence="4 5" key="1">
    <citation type="submission" date="2019-03" db="EMBL/GenBank/DDBJ databases">
        <title>Genomic Encyclopedia of Type Strains, Phase IV (KMG-IV): sequencing the most valuable type-strain genomes for metagenomic binning, comparative biology and taxonomic classification.</title>
        <authorList>
            <person name="Goeker M."/>
        </authorList>
    </citation>
    <scope>NUCLEOTIDE SEQUENCE [LARGE SCALE GENOMIC DNA]</scope>
    <source>
        <strain evidence="4 5">DSM 45361</strain>
    </source>
</reference>
<evidence type="ECO:0000256" key="2">
    <source>
        <dbReference type="ARBA" id="ARBA00023315"/>
    </source>
</evidence>
<dbReference type="EMBL" id="SNXZ01000003">
    <property type="protein sequence ID" value="TDP97320.1"/>
    <property type="molecule type" value="Genomic_DNA"/>
</dbReference>
<dbReference type="InterPro" id="IPR050832">
    <property type="entry name" value="Bact_Acetyltransf"/>
</dbReference>
<comment type="caution">
    <text evidence="4">The sequence shown here is derived from an EMBL/GenBank/DDBJ whole genome shotgun (WGS) entry which is preliminary data.</text>
</comment>
<accession>A0A4R6SBK7</accession>
<keyword evidence="1" id="KW-0808">Transferase</keyword>
<keyword evidence="2" id="KW-0012">Acyltransferase</keyword>
<dbReference type="RefSeq" id="WP_133850540.1">
    <property type="nucleotide sequence ID" value="NZ_SNXZ01000003.1"/>
</dbReference>
<gene>
    <name evidence="4" type="ORF">EV186_103284</name>
</gene>
<dbReference type="OrthoDB" id="9799092at2"/>
<evidence type="ECO:0000259" key="3">
    <source>
        <dbReference type="PROSITE" id="PS51186"/>
    </source>
</evidence>
<name>A0A4R6SBK7_LABRH</name>
<dbReference type="InterPro" id="IPR016181">
    <property type="entry name" value="Acyl_CoA_acyltransferase"/>
</dbReference>
<dbReference type="AlphaFoldDB" id="A0A4R6SBK7"/>
<evidence type="ECO:0000313" key="5">
    <source>
        <dbReference type="Proteomes" id="UP000295444"/>
    </source>
</evidence>
<dbReference type="Proteomes" id="UP000295444">
    <property type="component" value="Unassembled WGS sequence"/>
</dbReference>
<feature type="domain" description="N-acetyltransferase" evidence="3">
    <location>
        <begin position="168"/>
        <end position="317"/>
    </location>
</feature>
<feature type="domain" description="N-acetyltransferase" evidence="3">
    <location>
        <begin position="3"/>
        <end position="165"/>
    </location>
</feature>
<keyword evidence="5" id="KW-1185">Reference proteome</keyword>
<evidence type="ECO:0000313" key="4">
    <source>
        <dbReference type="EMBL" id="TDP97320.1"/>
    </source>
</evidence>